<dbReference type="PANTHER" id="PTHR37807">
    <property type="entry name" value="OS07G0160300 PROTEIN"/>
    <property type="match status" value="1"/>
</dbReference>
<reference evidence="1 2" key="1">
    <citation type="submission" date="2024-04" db="EMBL/GenBank/DDBJ databases">
        <title>Defined microbial consortia suppress multidrug-resistant proinflammatory Enterobacteriaceae via ecological control.</title>
        <authorList>
            <person name="Furuichi M."/>
            <person name="Kawaguchi T."/>
            <person name="Pust M."/>
            <person name="Yasuma K."/>
            <person name="Plichta D."/>
            <person name="Hasegawa N."/>
            <person name="Ohya T."/>
            <person name="Bhattarai S."/>
            <person name="Sasajima S."/>
            <person name="Aoto Y."/>
            <person name="Tuganbaev T."/>
            <person name="Yaginuma M."/>
            <person name="Ueda M."/>
            <person name="Okahashi N."/>
            <person name="Amafuji K."/>
            <person name="Kiridooshi Y."/>
            <person name="Sugita K."/>
            <person name="Strazar M."/>
            <person name="Skelly A."/>
            <person name="Suda W."/>
            <person name="Hattori M."/>
            <person name="Nakamoto N."/>
            <person name="Caballero S."/>
            <person name="Norman J."/>
            <person name="Olle B."/>
            <person name="Tanoue T."/>
            <person name="Arita M."/>
            <person name="Bucci V."/>
            <person name="Atarashi K."/>
            <person name="Xavier R."/>
            <person name="Honda K."/>
        </authorList>
    </citation>
    <scope>NUCLEOTIDE SEQUENCE [LARGE SCALE GENOMIC DNA]</scope>
    <source>
        <strain evidence="2">k34-0107-D12</strain>
    </source>
</reference>
<comment type="caution">
    <text evidence="1">The sequence shown here is derived from an EMBL/GenBank/DDBJ whole genome shotgun (WGS) entry which is preliminary data.</text>
</comment>
<dbReference type="Proteomes" id="UP001600941">
    <property type="component" value="Unassembled WGS sequence"/>
</dbReference>
<name>A0ABQ0BUH7_9FIRM</name>
<dbReference type="PANTHER" id="PTHR37807:SF3">
    <property type="entry name" value="OS07G0160300 PROTEIN"/>
    <property type="match status" value="1"/>
</dbReference>
<evidence type="ECO:0008006" key="3">
    <source>
        <dbReference type="Google" id="ProtNLM"/>
    </source>
</evidence>
<gene>
    <name evidence="1" type="ORF">K340107D12_30020</name>
</gene>
<evidence type="ECO:0000313" key="1">
    <source>
        <dbReference type="EMBL" id="GAA6500186.1"/>
    </source>
</evidence>
<evidence type="ECO:0000313" key="2">
    <source>
        <dbReference type="Proteomes" id="UP001600941"/>
    </source>
</evidence>
<protein>
    <recommendedName>
        <fullName evidence="3">ATP-binding protein</fullName>
    </recommendedName>
</protein>
<dbReference type="Gene3D" id="3.40.50.300">
    <property type="entry name" value="P-loop containing nucleotide triphosphate hydrolases"/>
    <property type="match status" value="1"/>
</dbReference>
<dbReference type="Pfam" id="PF13671">
    <property type="entry name" value="AAA_33"/>
    <property type="match status" value="1"/>
</dbReference>
<dbReference type="SUPFAM" id="SSF52540">
    <property type="entry name" value="P-loop containing nucleoside triphosphate hydrolases"/>
    <property type="match status" value="1"/>
</dbReference>
<keyword evidence="2" id="KW-1185">Reference proteome</keyword>
<organism evidence="1 2">
    <name type="scientific">Blautia parvula</name>
    <dbReference type="NCBI Taxonomy" id="2877527"/>
    <lineage>
        <taxon>Bacteria</taxon>
        <taxon>Bacillati</taxon>
        <taxon>Bacillota</taxon>
        <taxon>Clostridia</taxon>
        <taxon>Lachnospirales</taxon>
        <taxon>Lachnospiraceae</taxon>
        <taxon>Blautia</taxon>
    </lineage>
</organism>
<dbReference type="RefSeq" id="WP_227210510.1">
    <property type="nucleotide sequence ID" value="NZ_BAABZQ010000001.1"/>
</dbReference>
<dbReference type="EMBL" id="BAABZQ010000001">
    <property type="protein sequence ID" value="GAA6500186.1"/>
    <property type="molecule type" value="Genomic_DNA"/>
</dbReference>
<accession>A0ABQ0BUH7</accession>
<sequence length="222" mass="24927">MYCILVTGIPASGKSTMAEYLSEALCIPMLSKDKIKEILFDTIGFHSRAEKVALGTGAMEIMYYFAEQMMKTGQSFILENNFENVSKPGIQKLLSRYGCQAVTVRLSGDDSVLYKRMARRNDSPDRHMGHIVNDCYPRPEGETGSIIHPVPAQEDFIRGITERGMVDFRLPGPLMEIDTTDFSKVNLQNIAEELRGIISNLSLSENSSEEERRAMGINNLKY</sequence>
<dbReference type="InterPro" id="IPR027417">
    <property type="entry name" value="P-loop_NTPase"/>
</dbReference>
<proteinExistence type="predicted"/>